<proteinExistence type="predicted"/>
<evidence type="ECO:0000313" key="3">
    <source>
        <dbReference type="Proteomes" id="UP000277580"/>
    </source>
</evidence>
<accession>A0A3N4KE80</accession>
<feature type="region of interest" description="Disordered" evidence="1">
    <location>
        <begin position="544"/>
        <end position="586"/>
    </location>
</feature>
<feature type="compositionally biased region" description="Polar residues" evidence="1">
    <location>
        <begin position="418"/>
        <end position="428"/>
    </location>
</feature>
<feature type="region of interest" description="Disordered" evidence="1">
    <location>
        <begin position="1"/>
        <end position="33"/>
    </location>
</feature>
<reference evidence="2 3" key="1">
    <citation type="journal article" date="2018" name="Nat. Ecol. Evol.">
        <title>Pezizomycetes genomes reveal the molecular basis of ectomycorrhizal truffle lifestyle.</title>
        <authorList>
            <person name="Murat C."/>
            <person name="Payen T."/>
            <person name="Noel B."/>
            <person name="Kuo A."/>
            <person name="Morin E."/>
            <person name="Chen J."/>
            <person name="Kohler A."/>
            <person name="Krizsan K."/>
            <person name="Balestrini R."/>
            <person name="Da Silva C."/>
            <person name="Montanini B."/>
            <person name="Hainaut M."/>
            <person name="Levati E."/>
            <person name="Barry K.W."/>
            <person name="Belfiori B."/>
            <person name="Cichocki N."/>
            <person name="Clum A."/>
            <person name="Dockter R.B."/>
            <person name="Fauchery L."/>
            <person name="Guy J."/>
            <person name="Iotti M."/>
            <person name="Le Tacon F."/>
            <person name="Lindquist E.A."/>
            <person name="Lipzen A."/>
            <person name="Malagnac F."/>
            <person name="Mello A."/>
            <person name="Molinier V."/>
            <person name="Miyauchi S."/>
            <person name="Poulain J."/>
            <person name="Riccioni C."/>
            <person name="Rubini A."/>
            <person name="Sitrit Y."/>
            <person name="Splivallo R."/>
            <person name="Traeger S."/>
            <person name="Wang M."/>
            <person name="Zifcakova L."/>
            <person name="Wipf D."/>
            <person name="Zambonelli A."/>
            <person name="Paolocci F."/>
            <person name="Nowrousian M."/>
            <person name="Ottonello S."/>
            <person name="Baldrian P."/>
            <person name="Spatafora J.W."/>
            <person name="Henrissat B."/>
            <person name="Nagy L.G."/>
            <person name="Aury J.M."/>
            <person name="Wincker P."/>
            <person name="Grigoriev I.V."/>
            <person name="Bonfante P."/>
            <person name="Martin F.M."/>
        </authorList>
    </citation>
    <scope>NUCLEOTIDE SEQUENCE [LARGE SCALE GENOMIC DNA]</scope>
    <source>
        <strain evidence="2 3">CCBAS932</strain>
    </source>
</reference>
<sequence>MDDHKEGQPVPGQEGGDTGKSQPSRSISMSSDSTLSSVSYHSSLSCAFPLRTVEQREIAVNAAVGNTGVESTEQTGNDALKHLVLNESGLPTTPSPNQSLLPTVGGRFRRPSLSENKILQQSVHRDNQSHSASPIIGNIARGRNTRVVKFENSRETSRTFPAPPVHQKTMTKEADSRDALSAPETIRYRENLRRYEEDQRREEIINPGPPMEAGDHHSLPQIPPLQLRARQLDERLPLSNLRRQGGGQREAEAPEYRPMVDGGRRSPNPFGSTAEEFQNALIMRTQGLHSYPHDHNLRASSRYPQVGIGNSNAASGQRDFTTPNLIGDNQLNGTRKSCGPQVSIEEPQPSQRQLDELRRGMDPALGMNFTDLGGEERRLFGIRSEHGYLNNHRSAGEDNASNRAHGGLARDLPPLSNPARQQAGPNPLQSAAHIGHLQYLIDLRPCPQNAASESIISRIWNTFLMDCRMQHLLLDDRELLFRIPLPDYVGGPVPENSRIPIAIISIWNNAVRNILDQQPIRLVRHPLYNQIALMFDNPPFMFRSRRSDPGELSTNGSDRRASFQNRPPPRSVMNHPLQHPDSGMGTNGSMWRRQLREVTNNMFPENPNRYHHWTGFENTDMGSDSLHPNIFHPYDNENIFHPYDNENISNMANQNDVRNLPNLLHQYHQPPGGAVDLSEHRQLRLGTPITPPGAPRAAVHRRLRSTHAERAHPYRRPVRTPVAVSTAHQRLSRALHTPVEQAPMQIPSFQPNREDSNVLPCAAPLAAPSVSDARDQEITPPRQPGPYVHRWLSNVIYHYPTADLENNAGSPVGMPRQESQEPVGDRARRAQQSNLRPANGNRSPASRNANDNSHKSPDA</sequence>
<feature type="compositionally biased region" description="Low complexity" evidence="1">
    <location>
        <begin position="20"/>
        <end position="33"/>
    </location>
</feature>
<dbReference type="OrthoDB" id="5394903at2759"/>
<protein>
    <submittedName>
        <fullName evidence="2">Uncharacterized protein</fullName>
    </submittedName>
</protein>
<feature type="region of interest" description="Disordered" evidence="1">
    <location>
        <begin position="87"/>
        <end position="107"/>
    </location>
</feature>
<feature type="compositionally biased region" description="Polar residues" evidence="1">
    <location>
        <begin position="89"/>
        <end position="101"/>
    </location>
</feature>
<feature type="region of interest" description="Disordered" evidence="1">
    <location>
        <begin position="391"/>
        <end position="428"/>
    </location>
</feature>
<name>A0A3N4KE80_9PEZI</name>
<dbReference type="EMBL" id="ML119158">
    <property type="protein sequence ID" value="RPB08846.1"/>
    <property type="molecule type" value="Genomic_DNA"/>
</dbReference>
<dbReference type="Proteomes" id="UP000277580">
    <property type="component" value="Unassembled WGS sequence"/>
</dbReference>
<feature type="region of interest" description="Disordered" evidence="1">
    <location>
        <begin position="239"/>
        <end position="268"/>
    </location>
</feature>
<feature type="region of interest" description="Disordered" evidence="1">
    <location>
        <begin position="313"/>
        <end position="352"/>
    </location>
</feature>
<keyword evidence="3" id="KW-1185">Reference proteome</keyword>
<evidence type="ECO:0000313" key="2">
    <source>
        <dbReference type="EMBL" id="RPB08846.1"/>
    </source>
</evidence>
<evidence type="ECO:0000256" key="1">
    <source>
        <dbReference type="SAM" id="MobiDB-lite"/>
    </source>
</evidence>
<feature type="compositionally biased region" description="Polar residues" evidence="1">
    <location>
        <begin position="830"/>
        <end position="851"/>
    </location>
</feature>
<feature type="compositionally biased region" description="Polar residues" evidence="1">
    <location>
        <begin position="313"/>
        <end position="335"/>
    </location>
</feature>
<feature type="region of interest" description="Disordered" evidence="1">
    <location>
        <begin position="152"/>
        <end position="182"/>
    </location>
</feature>
<dbReference type="AlphaFoldDB" id="A0A3N4KE80"/>
<organism evidence="2 3">
    <name type="scientific">Morchella conica CCBAS932</name>
    <dbReference type="NCBI Taxonomy" id="1392247"/>
    <lineage>
        <taxon>Eukaryota</taxon>
        <taxon>Fungi</taxon>
        <taxon>Dikarya</taxon>
        <taxon>Ascomycota</taxon>
        <taxon>Pezizomycotina</taxon>
        <taxon>Pezizomycetes</taxon>
        <taxon>Pezizales</taxon>
        <taxon>Morchellaceae</taxon>
        <taxon>Morchella</taxon>
    </lineage>
</organism>
<dbReference type="InParanoid" id="A0A3N4KE80"/>
<feature type="region of interest" description="Disordered" evidence="1">
    <location>
        <begin position="806"/>
        <end position="859"/>
    </location>
</feature>
<gene>
    <name evidence="2" type="ORF">P167DRAFT_577897</name>
</gene>